<evidence type="ECO:0000313" key="5">
    <source>
        <dbReference type="EMBL" id="TWG07918.1"/>
    </source>
</evidence>
<evidence type="ECO:0000256" key="2">
    <source>
        <dbReference type="ARBA" id="ARBA00022801"/>
    </source>
</evidence>
<evidence type="ECO:0000259" key="4">
    <source>
        <dbReference type="PROSITE" id="PS51677"/>
    </source>
</evidence>
<organism evidence="5 6">
    <name type="scientific">Saccharopolyspora dendranthemae</name>
    <dbReference type="NCBI Taxonomy" id="1181886"/>
    <lineage>
        <taxon>Bacteria</taxon>
        <taxon>Bacillati</taxon>
        <taxon>Actinomycetota</taxon>
        <taxon>Actinomycetes</taxon>
        <taxon>Pseudonocardiales</taxon>
        <taxon>Pseudonocardiaceae</taxon>
        <taxon>Saccharopolyspora</taxon>
    </lineage>
</organism>
<name>A0A561V8I2_9PSEU</name>
<dbReference type="PANTHER" id="PTHR10587:SF133">
    <property type="entry name" value="CHITIN DEACETYLASE 1-RELATED"/>
    <property type="match status" value="1"/>
</dbReference>
<dbReference type="InterPro" id="IPR011330">
    <property type="entry name" value="Glyco_hydro/deAcase_b/a-brl"/>
</dbReference>
<dbReference type="GO" id="GO:0046872">
    <property type="term" value="F:metal ion binding"/>
    <property type="evidence" value="ECO:0007669"/>
    <property type="project" value="UniProtKB-KW"/>
</dbReference>
<dbReference type="CDD" id="cd10953">
    <property type="entry name" value="CE4_SlAXE_like"/>
    <property type="match status" value="1"/>
</dbReference>
<feature type="domain" description="NodB homology" evidence="4">
    <location>
        <begin position="34"/>
        <end position="209"/>
    </location>
</feature>
<dbReference type="EMBL" id="VIWX01000001">
    <property type="protein sequence ID" value="TWG07918.1"/>
    <property type="molecule type" value="Genomic_DNA"/>
</dbReference>
<dbReference type="Proteomes" id="UP000316184">
    <property type="component" value="Unassembled WGS sequence"/>
</dbReference>
<sequence>MSGRAGVRACVVAAVFAAAAVAGPVPAAGAECAGYVGLSFDDGPGDTTAELLSALRESGLRATMFNQGDNAAAHPQLVASQVEAGMWVGNHSYSHPHMTGLTESEMDEEISRAQEAIADAGGGVPELFRPPYGETNGTLRAVAEARGLTEILWDVDSMDWNGATVDQIVQANAGLTDGQVIVMHDWPPNTLVAIPRIAEALKNKGLCSGEISPETGRAVAPDA</sequence>
<dbReference type="SUPFAM" id="SSF88713">
    <property type="entry name" value="Glycoside hydrolase/deacetylase"/>
    <property type="match status" value="1"/>
</dbReference>
<dbReference type="PANTHER" id="PTHR10587">
    <property type="entry name" value="GLYCOSYL TRANSFERASE-RELATED"/>
    <property type="match status" value="1"/>
</dbReference>
<dbReference type="Pfam" id="PF01522">
    <property type="entry name" value="Polysacc_deac_1"/>
    <property type="match status" value="1"/>
</dbReference>
<dbReference type="GO" id="GO:0005975">
    <property type="term" value="P:carbohydrate metabolic process"/>
    <property type="evidence" value="ECO:0007669"/>
    <property type="project" value="InterPro"/>
</dbReference>
<evidence type="ECO:0000256" key="1">
    <source>
        <dbReference type="ARBA" id="ARBA00022723"/>
    </source>
</evidence>
<dbReference type="InterPro" id="IPR002509">
    <property type="entry name" value="NODB_dom"/>
</dbReference>
<proteinExistence type="predicted"/>
<keyword evidence="6" id="KW-1185">Reference proteome</keyword>
<protein>
    <submittedName>
        <fullName evidence="5">Polysaccharide deacetylase</fullName>
    </submittedName>
</protein>
<feature type="chain" id="PRO_5021747375" evidence="3">
    <location>
        <begin position="28"/>
        <end position="223"/>
    </location>
</feature>
<dbReference type="AlphaFoldDB" id="A0A561V8I2"/>
<dbReference type="GO" id="GO:0016810">
    <property type="term" value="F:hydrolase activity, acting on carbon-nitrogen (but not peptide) bonds"/>
    <property type="evidence" value="ECO:0007669"/>
    <property type="project" value="InterPro"/>
</dbReference>
<dbReference type="RefSeq" id="WP_145736335.1">
    <property type="nucleotide sequence ID" value="NZ_VIWX01000001.1"/>
</dbReference>
<gene>
    <name evidence="5" type="ORF">FHU35_11537</name>
</gene>
<reference evidence="5 6" key="1">
    <citation type="submission" date="2019-06" db="EMBL/GenBank/DDBJ databases">
        <title>Sequencing the genomes of 1000 actinobacteria strains.</title>
        <authorList>
            <person name="Klenk H.-P."/>
        </authorList>
    </citation>
    <scope>NUCLEOTIDE SEQUENCE [LARGE SCALE GENOMIC DNA]</scope>
    <source>
        <strain evidence="5 6">DSM 46699</strain>
    </source>
</reference>
<keyword evidence="3" id="KW-0732">Signal</keyword>
<comment type="caution">
    <text evidence="5">The sequence shown here is derived from an EMBL/GenBank/DDBJ whole genome shotgun (WGS) entry which is preliminary data.</text>
</comment>
<dbReference type="InterPro" id="IPR050248">
    <property type="entry name" value="Polysacc_deacetylase_ArnD"/>
</dbReference>
<dbReference type="PROSITE" id="PS51677">
    <property type="entry name" value="NODB"/>
    <property type="match status" value="1"/>
</dbReference>
<dbReference type="Gene3D" id="3.20.20.370">
    <property type="entry name" value="Glycoside hydrolase/deacetylase"/>
    <property type="match status" value="1"/>
</dbReference>
<dbReference type="GO" id="GO:0016020">
    <property type="term" value="C:membrane"/>
    <property type="evidence" value="ECO:0007669"/>
    <property type="project" value="TreeGrafter"/>
</dbReference>
<evidence type="ECO:0000313" key="6">
    <source>
        <dbReference type="Proteomes" id="UP000316184"/>
    </source>
</evidence>
<keyword evidence="1" id="KW-0479">Metal-binding</keyword>
<keyword evidence="2" id="KW-0378">Hydrolase</keyword>
<feature type="signal peptide" evidence="3">
    <location>
        <begin position="1"/>
        <end position="27"/>
    </location>
</feature>
<evidence type="ECO:0000256" key="3">
    <source>
        <dbReference type="SAM" id="SignalP"/>
    </source>
</evidence>
<accession>A0A561V8I2</accession>
<dbReference type="OrthoDB" id="3521160at2"/>